<evidence type="ECO:0000259" key="4">
    <source>
        <dbReference type="Pfam" id="PF20148"/>
    </source>
</evidence>
<feature type="transmembrane region" description="Helical" evidence="2">
    <location>
        <begin position="121"/>
        <end position="141"/>
    </location>
</feature>
<organism evidence="6 7">
    <name type="scientific">Granulicella mallensis (strain ATCC BAA-1857 / DSM 23137 / MP5ACTX8)</name>
    <dbReference type="NCBI Taxonomy" id="682795"/>
    <lineage>
        <taxon>Bacteria</taxon>
        <taxon>Pseudomonadati</taxon>
        <taxon>Acidobacteriota</taxon>
        <taxon>Terriglobia</taxon>
        <taxon>Terriglobales</taxon>
        <taxon>Acidobacteriaceae</taxon>
        <taxon>Granulicella</taxon>
    </lineage>
</organism>
<feature type="domain" description="Teneurin-like YD-shell" evidence="5">
    <location>
        <begin position="1246"/>
        <end position="1328"/>
    </location>
</feature>
<reference evidence="6 7" key="1">
    <citation type="submission" date="2011-11" db="EMBL/GenBank/DDBJ databases">
        <title>Complete sequence of Granulicella mallensis MP5ACTX8.</title>
        <authorList>
            <consortium name="US DOE Joint Genome Institute"/>
            <person name="Lucas S."/>
            <person name="Copeland A."/>
            <person name="Lapidus A."/>
            <person name="Cheng J.-F."/>
            <person name="Goodwin L."/>
            <person name="Pitluck S."/>
            <person name="Peters L."/>
            <person name="Lu M."/>
            <person name="Detter J.C."/>
            <person name="Han C."/>
            <person name="Tapia R."/>
            <person name="Land M."/>
            <person name="Hauser L."/>
            <person name="Kyrpides N."/>
            <person name="Ivanova N."/>
            <person name="Mikhailova N."/>
            <person name="Pagani I."/>
            <person name="Rawat S."/>
            <person name="Mannisto M."/>
            <person name="Haggblom M."/>
            <person name="Woyke T."/>
        </authorList>
    </citation>
    <scope>NUCLEOTIDE SEQUENCE [LARGE SCALE GENOMIC DNA]</scope>
    <source>
        <strain evidence="7">ATCC BAA-1857 / DSM 23137 / MP5ACTX8</strain>
    </source>
</reference>
<protein>
    <submittedName>
        <fullName evidence="6">RHS repeat-associated core domain protein</fullName>
    </submittedName>
</protein>
<evidence type="ECO:0000313" key="7">
    <source>
        <dbReference type="Proteomes" id="UP000007113"/>
    </source>
</evidence>
<gene>
    <name evidence="6" type="ordered locus">AciX8_3261</name>
</gene>
<dbReference type="Gene3D" id="2.60.200.60">
    <property type="match status" value="1"/>
</dbReference>
<keyword evidence="2" id="KW-0812">Transmembrane</keyword>
<dbReference type="Pfam" id="PF05488">
    <property type="entry name" value="PAAR_motif"/>
    <property type="match status" value="1"/>
</dbReference>
<dbReference type="InterPro" id="IPR022385">
    <property type="entry name" value="Rhs_assc_core"/>
</dbReference>
<dbReference type="EMBL" id="CP003130">
    <property type="protein sequence ID" value="AEU37562.1"/>
    <property type="molecule type" value="Genomic_DNA"/>
</dbReference>
<feature type="transmembrane region" description="Helical" evidence="2">
    <location>
        <begin position="148"/>
        <end position="170"/>
    </location>
</feature>
<feature type="domain" description="Teneurin-like YD-shell" evidence="5">
    <location>
        <begin position="743"/>
        <end position="889"/>
    </location>
</feature>
<keyword evidence="1" id="KW-0677">Repeat</keyword>
<dbReference type="Pfam" id="PF05593">
    <property type="entry name" value="RHS_repeat"/>
    <property type="match status" value="3"/>
</dbReference>
<dbReference type="InterPro" id="IPR056823">
    <property type="entry name" value="TEN-like_YD-shell"/>
</dbReference>
<dbReference type="InterPro" id="IPR045351">
    <property type="entry name" value="DUF6531"/>
</dbReference>
<dbReference type="CDD" id="cd14742">
    <property type="entry name" value="PAAR_RHS"/>
    <property type="match status" value="1"/>
</dbReference>
<evidence type="ECO:0000259" key="5">
    <source>
        <dbReference type="Pfam" id="PF25023"/>
    </source>
</evidence>
<feature type="domain" description="Tox-GHH" evidence="3">
    <location>
        <begin position="1375"/>
        <end position="1441"/>
    </location>
</feature>
<evidence type="ECO:0000313" key="6">
    <source>
        <dbReference type="EMBL" id="AEU37562.1"/>
    </source>
</evidence>
<dbReference type="OrthoDB" id="113724at2"/>
<dbReference type="HOGENOM" id="CLU_001218_1_7_0"/>
<proteinExistence type="predicted"/>
<dbReference type="NCBIfam" id="TIGR03696">
    <property type="entry name" value="Rhs_assc_core"/>
    <property type="match status" value="1"/>
</dbReference>
<dbReference type="InterPro" id="IPR008727">
    <property type="entry name" value="PAAR_motif"/>
</dbReference>
<evidence type="ECO:0000259" key="3">
    <source>
        <dbReference type="Pfam" id="PF15636"/>
    </source>
</evidence>
<keyword evidence="2" id="KW-1133">Transmembrane helix</keyword>
<dbReference type="PANTHER" id="PTHR32305:SF15">
    <property type="entry name" value="PROTEIN RHSA-RELATED"/>
    <property type="match status" value="1"/>
</dbReference>
<sequence length="1486" mass="165527">MSDPTEPTAQQKLDALKAEGSNQGTVDAIATGGHAISAAYVADGAVAAYGAGGTAGWIALRCFATRLVVPLAGAMAGGYIAQAIGADEGVLKVAEFFGAERQAQPGPQPAVVDDQIAHNHAFSGALTGLLVGVAVGAGLALMIGTGGLLAPLVIGAAAGFAGAAVSGAGAKMASITGHITSGSPDVYFEDKRVARVTDLVACDDHGEKQIIEGSETIFINDLPLTRIGHKIKCSAVVQQGCTTIFADETSKLYGEPDAEFSPLQQLFLSAVEVLSFRSASREGGLLDGLLRKLFGEPIDLVTGDYAEYRTDFEYASVLPLRLTRCYAGRQQVEGVLGRKWISNWSQRLLYAEDGRTVLLEDAAGQRLVFLTPTTAANSIHLKAPYYMLSGAGPETRLFDSRSQQTLIFVRSAGDSLVGRLAAIEDRNGNRIDFVYSRNRLQRIVHSDGVAFEVATTPEGHVLWVAMVGNDQPLVQYSYDERGNLTSVHSLFKGEFHYDYNEHGWLTHWRDSAATKVWFEYDGGGRVIATRTPEGIYNDRFIYHDTERRTLYIDATGAQWELWFNSDHLVIREQDPLGHVTQHTWDSLERKQTMTDAAGRVTNYQYDDAGKLTAEIDWVGRTTRYQYDRQGLLTEVQYPDELKSRRNYDLHGNRVKSTRPDGSSLSYTYDEQGRLLSQTDSTGSRRTWEYGPQGRLVATVDAEGQRTEVEQDVWRRPQRIKDAAGFSTLFEYQAGPDNPRAALSRVIHPDSGEERFSYDSEGLLARQMGAEGQLRSSDYGAFDLLRRVTDPEGHSLSLEYDGAARLTGLTNAMGDRWIYTYDAAGRLAIETDWAGRRTHYLRDALGRLQQKLLPDGVEQHFLWDNRDRIVGVATATSRIEYEYDTADRLIRAATYYLPENDSDPETSSKPQSEVRLTYNRQGQLIREVQNGMPLSYRYDDAGRCVSVISPTGETRLQFDSRGLLAGFDSNGHGLEFQRNALGLEVERQYKPRTPSIQTAFSLQQSYDLCGRLGEQQAGGHRWNSPEEPTFFASRELSRRYEWDKSGRLRGVEDNLRGKTDYRYDSRDQVTAVLREQGLNGGAPAQESYQYDALMNLASSNAGAHKYRHGQVEKASNSTYHYDKRGRVVSKTVLKNGFRPQTWTYEWDDFDRLIEVRAERGGRWRYTYDAFGRRIEKQCLTPVKAGAVSRVTYLWQGAKVSEEWRTAAEDESAIEIDRWHYKPATFHPIAKETLARTEIDPFALAESTFYPVVTDEAGTPRELFNAEGDCVWRAEYTLWGEISGNTPGPRSSDAECNLKFQGQWKDDESGLHYNFQRYYDPEIGQYLSSDPIGLEGGTRSYGYVHNPVSWVDPWGLADALGTIKYPINPNLTPVPGSRQDAIDGAWEQERDLVNTTGSGTVNWTPEQSQELLNTGEVNGYTGHHINSVSEEPSWAGDPRNIRFLPNGRAPGMSNDHLYSPQGHRGNWRNRTRGRLIDREAMINQGKCG</sequence>
<keyword evidence="7" id="KW-1185">Reference proteome</keyword>
<feature type="domain" description="Teneurin-like YD-shell" evidence="5">
    <location>
        <begin position="1040"/>
        <end position="1176"/>
    </location>
</feature>
<feature type="domain" description="Teneurin-like YD-shell" evidence="5">
    <location>
        <begin position="474"/>
        <end position="549"/>
    </location>
</feature>
<feature type="domain" description="DUF6531" evidence="4">
    <location>
        <begin position="295"/>
        <end position="369"/>
    </location>
</feature>
<dbReference type="InterPro" id="IPR031325">
    <property type="entry name" value="RHS_repeat"/>
</dbReference>
<dbReference type="InterPro" id="IPR050708">
    <property type="entry name" value="T6SS_VgrG/RHS"/>
</dbReference>
<evidence type="ECO:0000256" key="1">
    <source>
        <dbReference type="ARBA" id="ARBA00022737"/>
    </source>
</evidence>
<dbReference type="Pfam" id="PF20148">
    <property type="entry name" value="DUF6531"/>
    <property type="match status" value="1"/>
</dbReference>
<keyword evidence="2" id="KW-0472">Membrane</keyword>
<accession>G8NU06</accession>
<name>G8NU06_GRAMM</name>
<dbReference type="PANTHER" id="PTHR32305">
    <property type="match status" value="1"/>
</dbReference>
<dbReference type="Pfam" id="PF15636">
    <property type="entry name" value="Tox-GHH"/>
    <property type="match status" value="1"/>
</dbReference>
<dbReference type="Gene3D" id="2.180.10.10">
    <property type="entry name" value="RHS repeat-associated core"/>
    <property type="match status" value="2"/>
</dbReference>
<dbReference type="eggNOG" id="COG3209">
    <property type="taxonomic scope" value="Bacteria"/>
</dbReference>
<dbReference type="KEGG" id="gma:AciX8_3261"/>
<dbReference type="Pfam" id="PF25023">
    <property type="entry name" value="TEN_YD-shell"/>
    <property type="match status" value="4"/>
</dbReference>
<dbReference type="RefSeq" id="WP_014266436.1">
    <property type="nucleotide sequence ID" value="NC_016631.1"/>
</dbReference>
<dbReference type="STRING" id="682795.AciX8_3261"/>
<dbReference type="InterPro" id="IPR006530">
    <property type="entry name" value="YD"/>
</dbReference>
<dbReference type="NCBIfam" id="TIGR01643">
    <property type="entry name" value="YD_repeat_2x"/>
    <property type="match status" value="8"/>
</dbReference>
<evidence type="ECO:0000256" key="2">
    <source>
        <dbReference type="SAM" id="Phobius"/>
    </source>
</evidence>
<dbReference type="PRINTS" id="PR00394">
    <property type="entry name" value="RHSPROTEIN"/>
</dbReference>
<dbReference type="InterPro" id="IPR028916">
    <property type="entry name" value="Tox-GHH_dom"/>
</dbReference>
<dbReference type="eggNOG" id="COG4104">
    <property type="taxonomic scope" value="Bacteria"/>
</dbReference>
<dbReference type="Proteomes" id="UP000007113">
    <property type="component" value="Chromosome"/>
</dbReference>